<keyword evidence="5" id="KW-1185">Reference proteome</keyword>
<comment type="caution">
    <text evidence="4">The sequence shown here is derived from an EMBL/GenBank/DDBJ whole genome shotgun (WGS) entry which is preliminary data.</text>
</comment>
<gene>
    <name evidence="4" type="ORF">KDI_25030</name>
</gene>
<dbReference type="CDD" id="cd05403">
    <property type="entry name" value="NT_KNTase_like"/>
    <property type="match status" value="1"/>
</dbReference>
<dbReference type="InterPro" id="IPR025184">
    <property type="entry name" value="AadA_C"/>
</dbReference>
<dbReference type="InterPro" id="IPR043519">
    <property type="entry name" value="NT_sf"/>
</dbReference>
<organism evidence="4 5">
    <name type="scientific">Dictyobacter arantiisoli</name>
    <dbReference type="NCBI Taxonomy" id="2014874"/>
    <lineage>
        <taxon>Bacteria</taxon>
        <taxon>Bacillati</taxon>
        <taxon>Chloroflexota</taxon>
        <taxon>Ktedonobacteria</taxon>
        <taxon>Ktedonobacterales</taxon>
        <taxon>Dictyobacteraceae</taxon>
        <taxon>Dictyobacter</taxon>
    </lineage>
</organism>
<evidence type="ECO:0000259" key="3">
    <source>
        <dbReference type="Pfam" id="PF13427"/>
    </source>
</evidence>
<dbReference type="SUPFAM" id="SSF81301">
    <property type="entry name" value="Nucleotidyltransferase"/>
    <property type="match status" value="1"/>
</dbReference>
<evidence type="ECO:0000313" key="5">
    <source>
        <dbReference type="Proteomes" id="UP000322530"/>
    </source>
</evidence>
<evidence type="ECO:0000259" key="2">
    <source>
        <dbReference type="Pfam" id="PF01909"/>
    </source>
</evidence>
<evidence type="ECO:0000313" key="4">
    <source>
        <dbReference type="EMBL" id="GCF08939.1"/>
    </source>
</evidence>
<reference evidence="4 5" key="1">
    <citation type="submission" date="2019-01" db="EMBL/GenBank/DDBJ databases">
        <title>Draft genome sequence of Dictyobacter sp. Uno17.</title>
        <authorList>
            <person name="Wang C.M."/>
            <person name="Zheng Y."/>
            <person name="Sakai Y."/>
            <person name="Abe K."/>
            <person name="Yokota A."/>
            <person name="Yabe S."/>
        </authorList>
    </citation>
    <scope>NUCLEOTIDE SEQUENCE [LARGE SCALE GENOMIC DNA]</scope>
    <source>
        <strain evidence="4 5">Uno17</strain>
    </source>
</reference>
<keyword evidence="1 4" id="KW-0808">Transferase</keyword>
<dbReference type="InterPro" id="IPR002934">
    <property type="entry name" value="Polymerase_NTP_transf_dom"/>
</dbReference>
<proteinExistence type="predicted"/>
<sequence length="262" mass="29335">MDYNWTNCSKVVKTEVLTLVAELQRLLEDNLTGIYLYGSMAAGGFNPERSDIDILVVTPHNMSGETKKNLLELLWRMSRVPSALDITFLVSSVLHPFQPALPIEFHYAEKLREFYLQGLRTQGGTAWLDATKEDAHLVLALTALRHYGICLYGTPIAEAIPDVPESLFRATLLDVMRNTLETYLSDPFTCVLNACRCLAYLRTGSYLSKSAAGTWALSALPAEYHPLITQSLAIYRSERLGRALGRKILDDFVAFTQQEIAK</sequence>
<dbReference type="EMBL" id="BIXY01000033">
    <property type="protein sequence ID" value="GCF08939.1"/>
    <property type="molecule type" value="Genomic_DNA"/>
</dbReference>
<protein>
    <submittedName>
        <fullName evidence="4">Aminoglycoside nucleotidyltransferase ANT9</fullName>
    </submittedName>
</protein>
<dbReference type="OrthoDB" id="5643411at2"/>
<evidence type="ECO:0000256" key="1">
    <source>
        <dbReference type="ARBA" id="ARBA00022679"/>
    </source>
</evidence>
<dbReference type="Pfam" id="PF01909">
    <property type="entry name" value="NTP_transf_2"/>
    <property type="match status" value="1"/>
</dbReference>
<dbReference type="AlphaFoldDB" id="A0A5A5TD35"/>
<feature type="domain" description="Polymerase nucleotidyl transferase" evidence="2">
    <location>
        <begin position="23"/>
        <end position="74"/>
    </location>
</feature>
<dbReference type="Gene3D" id="3.30.460.10">
    <property type="entry name" value="Beta Polymerase, domain 2"/>
    <property type="match status" value="1"/>
</dbReference>
<dbReference type="GO" id="GO:0016779">
    <property type="term" value="F:nucleotidyltransferase activity"/>
    <property type="evidence" value="ECO:0007669"/>
    <property type="project" value="InterPro"/>
</dbReference>
<accession>A0A5A5TD35</accession>
<dbReference type="Pfam" id="PF13427">
    <property type="entry name" value="AadA_C"/>
    <property type="match status" value="1"/>
</dbReference>
<feature type="domain" description="Adenylyltransferase AadA C-terminal" evidence="3">
    <location>
        <begin position="160"/>
        <end position="254"/>
    </location>
</feature>
<dbReference type="RefSeq" id="WP_149401902.1">
    <property type="nucleotide sequence ID" value="NZ_BIXY01000033.1"/>
</dbReference>
<name>A0A5A5TD35_9CHLR</name>
<dbReference type="Proteomes" id="UP000322530">
    <property type="component" value="Unassembled WGS sequence"/>
</dbReference>